<gene>
    <name evidence="6" type="primary">def</name>
    <name evidence="8" type="ORF">BECKH772A_GA0070896_105511</name>
    <name evidence="7" type="ORF">BECKH772B_GA0070898_105811</name>
    <name evidence="9" type="ORF">BECKH772C_GA0070978_104253</name>
</gene>
<evidence type="ECO:0000256" key="2">
    <source>
        <dbReference type="ARBA" id="ARBA00022723"/>
    </source>
</evidence>
<dbReference type="AlphaFoldDB" id="A0A450VKU0"/>
<dbReference type="EMBL" id="CAADFJ010000425">
    <property type="protein sequence ID" value="VFK07494.1"/>
    <property type="molecule type" value="Genomic_DNA"/>
</dbReference>
<dbReference type="InterPro" id="IPR036821">
    <property type="entry name" value="Peptide_deformylase_sf"/>
</dbReference>
<name>A0A450VKU0_9GAMM</name>
<dbReference type="PANTHER" id="PTHR10458">
    <property type="entry name" value="PEPTIDE DEFORMYLASE"/>
    <property type="match status" value="1"/>
</dbReference>
<dbReference type="CDD" id="cd00487">
    <property type="entry name" value="Pep_deformylase"/>
    <property type="match status" value="1"/>
</dbReference>
<dbReference type="EMBL" id="CAADFG010000551">
    <property type="protein sequence ID" value="VFK05447.1"/>
    <property type="molecule type" value="Genomic_DNA"/>
</dbReference>
<dbReference type="NCBIfam" id="NF001159">
    <property type="entry name" value="PRK00150.1-3"/>
    <property type="match status" value="1"/>
</dbReference>
<feature type="active site" evidence="6">
    <location>
        <position position="134"/>
    </location>
</feature>
<evidence type="ECO:0000313" key="7">
    <source>
        <dbReference type="EMBL" id="VFK05395.1"/>
    </source>
</evidence>
<protein>
    <recommendedName>
        <fullName evidence="6">Peptide deformylase</fullName>
        <shortName evidence="6">PDF</shortName>
        <ecNumber evidence="6">3.5.1.88</ecNumber>
    </recommendedName>
    <alternativeName>
        <fullName evidence="6">Polypeptide deformylase</fullName>
    </alternativeName>
</protein>
<keyword evidence="4 6" id="KW-0648">Protein biosynthesis</keyword>
<dbReference type="PANTHER" id="PTHR10458:SF22">
    <property type="entry name" value="PEPTIDE DEFORMYLASE"/>
    <property type="match status" value="1"/>
</dbReference>
<evidence type="ECO:0000256" key="1">
    <source>
        <dbReference type="ARBA" id="ARBA00010759"/>
    </source>
</evidence>
<evidence type="ECO:0000313" key="8">
    <source>
        <dbReference type="EMBL" id="VFK05447.1"/>
    </source>
</evidence>
<keyword evidence="5 6" id="KW-0408">Iron</keyword>
<organism evidence="7">
    <name type="scientific">Candidatus Kentrum eta</name>
    <dbReference type="NCBI Taxonomy" id="2126337"/>
    <lineage>
        <taxon>Bacteria</taxon>
        <taxon>Pseudomonadati</taxon>
        <taxon>Pseudomonadota</taxon>
        <taxon>Gammaproteobacteria</taxon>
        <taxon>Candidatus Kentrum</taxon>
    </lineage>
</organism>
<dbReference type="InterPro" id="IPR023635">
    <property type="entry name" value="Peptide_deformylase"/>
</dbReference>
<dbReference type="GO" id="GO:0006412">
    <property type="term" value="P:translation"/>
    <property type="evidence" value="ECO:0007669"/>
    <property type="project" value="UniProtKB-UniRule"/>
</dbReference>
<dbReference type="FunFam" id="3.90.45.10:FF:000001">
    <property type="entry name" value="Peptide deformylase"/>
    <property type="match status" value="1"/>
</dbReference>
<evidence type="ECO:0000313" key="9">
    <source>
        <dbReference type="EMBL" id="VFK07494.1"/>
    </source>
</evidence>
<comment type="similarity">
    <text evidence="1 6">Belongs to the polypeptide deformylase family.</text>
</comment>
<dbReference type="EC" id="3.5.1.88" evidence="6"/>
<accession>A0A450VKU0</accession>
<dbReference type="GO" id="GO:0042586">
    <property type="term" value="F:peptide deformylase activity"/>
    <property type="evidence" value="ECO:0007669"/>
    <property type="project" value="UniProtKB-UniRule"/>
</dbReference>
<evidence type="ECO:0000256" key="3">
    <source>
        <dbReference type="ARBA" id="ARBA00022801"/>
    </source>
</evidence>
<dbReference type="EMBL" id="CAADFI010000581">
    <property type="protein sequence ID" value="VFK05395.1"/>
    <property type="molecule type" value="Genomic_DNA"/>
</dbReference>
<evidence type="ECO:0000256" key="5">
    <source>
        <dbReference type="ARBA" id="ARBA00023004"/>
    </source>
</evidence>
<evidence type="ECO:0000256" key="6">
    <source>
        <dbReference type="HAMAP-Rule" id="MF_00163"/>
    </source>
</evidence>
<feature type="binding site" evidence="6">
    <location>
        <position position="133"/>
    </location>
    <ligand>
        <name>Fe cation</name>
        <dbReference type="ChEBI" id="CHEBI:24875"/>
    </ligand>
</feature>
<proteinExistence type="inferred from homology"/>
<dbReference type="Gene3D" id="3.90.45.10">
    <property type="entry name" value="Peptide deformylase"/>
    <property type="match status" value="1"/>
</dbReference>
<dbReference type="NCBIfam" id="TIGR00079">
    <property type="entry name" value="pept_deformyl"/>
    <property type="match status" value="1"/>
</dbReference>
<dbReference type="PIRSF" id="PIRSF004749">
    <property type="entry name" value="Pep_def"/>
    <property type="match status" value="1"/>
</dbReference>
<comment type="function">
    <text evidence="6">Removes the formyl group from the N-terminal Met of newly synthesized proteins. Requires at least a dipeptide for an efficient rate of reaction. N-terminal L-methionine is a prerequisite for activity but the enzyme has broad specificity at other positions.</text>
</comment>
<evidence type="ECO:0000256" key="4">
    <source>
        <dbReference type="ARBA" id="ARBA00022917"/>
    </source>
</evidence>
<dbReference type="Pfam" id="PF01327">
    <property type="entry name" value="Pep_deformylase"/>
    <property type="match status" value="1"/>
</dbReference>
<dbReference type="SUPFAM" id="SSF56420">
    <property type="entry name" value="Peptide deformylase"/>
    <property type="match status" value="1"/>
</dbReference>
<keyword evidence="3 6" id="KW-0378">Hydrolase</keyword>
<dbReference type="PRINTS" id="PR01576">
    <property type="entry name" value="PDEFORMYLASE"/>
</dbReference>
<keyword evidence="2 6" id="KW-0479">Metal-binding</keyword>
<dbReference type="HAMAP" id="MF_00163">
    <property type="entry name" value="Pep_deformylase"/>
    <property type="match status" value="1"/>
</dbReference>
<feature type="binding site" evidence="6">
    <location>
        <position position="137"/>
    </location>
    <ligand>
        <name>Fe cation</name>
        <dbReference type="ChEBI" id="CHEBI:24875"/>
    </ligand>
</feature>
<feature type="binding site" evidence="6">
    <location>
        <position position="91"/>
    </location>
    <ligand>
        <name>Fe cation</name>
        <dbReference type="ChEBI" id="CHEBI:24875"/>
    </ligand>
</feature>
<comment type="catalytic activity">
    <reaction evidence="6">
        <text>N-terminal N-formyl-L-methionyl-[peptide] + H2O = N-terminal L-methionyl-[peptide] + formate</text>
        <dbReference type="Rhea" id="RHEA:24420"/>
        <dbReference type="Rhea" id="RHEA-COMP:10639"/>
        <dbReference type="Rhea" id="RHEA-COMP:10640"/>
        <dbReference type="ChEBI" id="CHEBI:15377"/>
        <dbReference type="ChEBI" id="CHEBI:15740"/>
        <dbReference type="ChEBI" id="CHEBI:49298"/>
        <dbReference type="ChEBI" id="CHEBI:64731"/>
        <dbReference type="EC" id="3.5.1.88"/>
    </reaction>
</comment>
<dbReference type="GO" id="GO:0046872">
    <property type="term" value="F:metal ion binding"/>
    <property type="evidence" value="ECO:0007669"/>
    <property type="project" value="UniProtKB-KW"/>
</dbReference>
<comment type="cofactor">
    <cofactor evidence="6">
        <name>Fe(2+)</name>
        <dbReference type="ChEBI" id="CHEBI:29033"/>
    </cofactor>
    <text evidence="6">Binds 1 Fe(2+) ion.</text>
</comment>
<reference evidence="7" key="1">
    <citation type="submission" date="2019-02" db="EMBL/GenBank/DDBJ databases">
        <authorList>
            <person name="Gruber-Vodicka R. H."/>
            <person name="Seah K. B. B."/>
        </authorList>
    </citation>
    <scope>NUCLEOTIDE SEQUENCE</scope>
    <source>
        <strain evidence="9">BECK_SA2B12</strain>
        <strain evidence="8">BECK_SA2B15</strain>
        <strain evidence="7">BECK_SA2B20</strain>
    </source>
</reference>
<sequence>MSLLTILHYPDPKLRNRAQPVGEIDEGVRKLVDDMFHTMYAAEGIGLAATQVDVPKRVAVVDISSERDQPICLINPEIIERRGTIQTEEGCLSVPDIREDVQRAEWIRVTALDRGGAPFEREAEGILAVCIQHEMDHLDGKLFVDYLSRLKRQRILAKAKKKQKK</sequence>